<gene>
    <name evidence="1" type="ORF">OOU_Y34scaffold00200g1</name>
</gene>
<dbReference type="AlphaFoldDB" id="A0AA97PQ62"/>
<proteinExistence type="predicted"/>
<reference evidence="1" key="1">
    <citation type="journal article" date="2012" name="PLoS Genet.">
        <title>Comparative analysis of the genomes of two field isolates of the rice blast fungus Magnaporthe oryzae.</title>
        <authorList>
            <person name="Xue M."/>
            <person name="Yang J."/>
            <person name="Li Z."/>
            <person name="Hu S."/>
            <person name="Yao N."/>
            <person name="Dean R.A."/>
            <person name="Zhao W."/>
            <person name="Shen M."/>
            <person name="Zhang H."/>
            <person name="Li C."/>
            <person name="Liu L."/>
            <person name="Cao L."/>
            <person name="Xu X."/>
            <person name="Xing Y."/>
            <person name="Hsiang T."/>
            <person name="Zhang Z."/>
            <person name="Xu J.R."/>
            <person name="Peng Y.L."/>
        </authorList>
    </citation>
    <scope>NUCLEOTIDE SEQUENCE</scope>
    <source>
        <strain evidence="1">Y34</strain>
    </source>
</reference>
<organism evidence="1">
    <name type="scientific">Pyricularia oryzae (strain Y34)</name>
    <name type="common">Rice blast fungus</name>
    <name type="synonym">Magnaporthe oryzae</name>
    <dbReference type="NCBI Taxonomy" id="1143189"/>
    <lineage>
        <taxon>Eukaryota</taxon>
        <taxon>Fungi</taxon>
        <taxon>Dikarya</taxon>
        <taxon>Ascomycota</taxon>
        <taxon>Pezizomycotina</taxon>
        <taxon>Sordariomycetes</taxon>
        <taxon>Sordariomycetidae</taxon>
        <taxon>Magnaporthales</taxon>
        <taxon>Pyriculariaceae</taxon>
        <taxon>Pyricularia</taxon>
    </lineage>
</organism>
<evidence type="ECO:0000313" key="1">
    <source>
        <dbReference type="EMBL" id="ELQ42638.1"/>
    </source>
</evidence>
<name>A0AA97PQ62_PYRO3</name>
<accession>A0AA97PQ62</accession>
<sequence length="59" mass="6984">MFRRYEGNGIGVRGYKFRIRLIRNSNTQSPDLCASLIKTHNKRNVFMKKAMSEKDYNTK</sequence>
<dbReference type="Proteomes" id="UP000011086">
    <property type="component" value="Unassembled WGS sequence"/>
</dbReference>
<dbReference type="EMBL" id="JH792945">
    <property type="protein sequence ID" value="ELQ42638.1"/>
    <property type="molecule type" value="Genomic_DNA"/>
</dbReference>
<protein>
    <submittedName>
        <fullName evidence="1">Uncharacterized protein</fullName>
    </submittedName>
</protein>